<feature type="transmembrane region" description="Helical" evidence="1">
    <location>
        <begin position="38"/>
        <end position="62"/>
    </location>
</feature>
<evidence type="ECO:0000313" key="3">
    <source>
        <dbReference type="EMBL" id="GLR27547.1"/>
    </source>
</evidence>
<keyword evidence="1" id="KW-1133">Transmembrane helix</keyword>
<protein>
    <submittedName>
        <fullName evidence="3">Membrane protein</fullName>
    </submittedName>
</protein>
<accession>A0ABQ5YVN4</accession>
<comment type="caution">
    <text evidence="3">The sequence shown here is derived from an EMBL/GenBank/DDBJ whole genome shotgun (WGS) entry which is preliminary data.</text>
</comment>
<keyword evidence="4" id="KW-1185">Reference proteome</keyword>
<evidence type="ECO:0000313" key="4">
    <source>
        <dbReference type="Proteomes" id="UP001156664"/>
    </source>
</evidence>
<feature type="transmembrane region" description="Helical" evidence="1">
    <location>
        <begin position="113"/>
        <end position="138"/>
    </location>
</feature>
<dbReference type="Pfam" id="PF09335">
    <property type="entry name" value="VTT_dom"/>
    <property type="match status" value="1"/>
</dbReference>
<reference evidence="4" key="1">
    <citation type="journal article" date="2019" name="Int. J. Syst. Evol. Microbiol.">
        <title>The Global Catalogue of Microorganisms (GCM) 10K type strain sequencing project: providing services to taxonomists for standard genome sequencing and annotation.</title>
        <authorList>
            <consortium name="The Broad Institute Genomics Platform"/>
            <consortium name="The Broad Institute Genome Sequencing Center for Infectious Disease"/>
            <person name="Wu L."/>
            <person name="Ma J."/>
        </authorList>
    </citation>
    <scope>NUCLEOTIDE SEQUENCE [LARGE SCALE GENOMIC DNA]</scope>
    <source>
        <strain evidence="4">NBRC 105857</strain>
    </source>
</reference>
<keyword evidence="1" id="KW-0472">Membrane</keyword>
<proteinExistence type="predicted"/>
<feature type="transmembrane region" description="Helical" evidence="1">
    <location>
        <begin position="83"/>
        <end position="101"/>
    </location>
</feature>
<evidence type="ECO:0000259" key="2">
    <source>
        <dbReference type="Pfam" id="PF09335"/>
    </source>
</evidence>
<feature type="domain" description="VTT" evidence="2">
    <location>
        <begin position="36"/>
        <end position="136"/>
    </location>
</feature>
<organism evidence="3 4">
    <name type="scientific">Limnobacter litoralis</name>
    <dbReference type="NCBI Taxonomy" id="481366"/>
    <lineage>
        <taxon>Bacteria</taxon>
        <taxon>Pseudomonadati</taxon>
        <taxon>Pseudomonadota</taxon>
        <taxon>Betaproteobacteria</taxon>
        <taxon>Burkholderiales</taxon>
        <taxon>Burkholderiaceae</taxon>
        <taxon>Limnobacter</taxon>
    </lineage>
</organism>
<dbReference type="InterPro" id="IPR032816">
    <property type="entry name" value="VTT_dom"/>
</dbReference>
<dbReference type="Proteomes" id="UP001156664">
    <property type="component" value="Unassembled WGS sequence"/>
</dbReference>
<sequence length="144" mass="16531">MWSYGVLFASSFIAATLLPMYSEAVLFELVRQGHPLAWLLLVATLGNTLGALLNWALGRYLLRFQDRRWFYLKPDKMAGAQRWFNRFGYWSLLFAWLPIVGDPLTFVAGVMRVRLVPFLVLVTLGKAARYIVVVVLSVQSLNWF</sequence>
<dbReference type="InterPro" id="IPR051311">
    <property type="entry name" value="DedA_domain"/>
</dbReference>
<dbReference type="PANTHER" id="PTHR42709">
    <property type="entry name" value="ALKALINE PHOSPHATASE LIKE PROTEIN"/>
    <property type="match status" value="1"/>
</dbReference>
<gene>
    <name evidence="3" type="ORF">GCM10007875_26380</name>
</gene>
<dbReference type="EMBL" id="BSOJ01000032">
    <property type="protein sequence ID" value="GLR27547.1"/>
    <property type="molecule type" value="Genomic_DNA"/>
</dbReference>
<evidence type="ECO:0000256" key="1">
    <source>
        <dbReference type="SAM" id="Phobius"/>
    </source>
</evidence>
<dbReference type="PANTHER" id="PTHR42709:SF4">
    <property type="entry name" value="INNER MEMBRANE PROTEIN YQAA"/>
    <property type="match status" value="1"/>
</dbReference>
<dbReference type="RefSeq" id="WP_431310105.1">
    <property type="nucleotide sequence ID" value="NZ_BSOJ01000032.1"/>
</dbReference>
<name>A0ABQ5YVN4_9BURK</name>
<keyword evidence="1" id="KW-0812">Transmembrane</keyword>